<dbReference type="SUPFAM" id="SSF50956">
    <property type="entry name" value="Thermostable phytase (3-phytase)"/>
    <property type="match status" value="1"/>
</dbReference>
<feature type="signal peptide" evidence="4">
    <location>
        <begin position="1"/>
        <end position="24"/>
    </location>
</feature>
<evidence type="ECO:0000259" key="5">
    <source>
        <dbReference type="PROSITE" id="PS50268"/>
    </source>
</evidence>
<dbReference type="CDD" id="cd09971">
    <property type="entry name" value="SdiA-regulated"/>
    <property type="match status" value="1"/>
</dbReference>
<dbReference type="Proteomes" id="UP000501812">
    <property type="component" value="Chromosome"/>
</dbReference>
<dbReference type="PANTHER" id="PTHR37957">
    <property type="entry name" value="BLR7070 PROTEIN"/>
    <property type="match status" value="1"/>
</dbReference>
<dbReference type="InterPro" id="IPR027372">
    <property type="entry name" value="Phytase-like_dom"/>
</dbReference>
<name>A0A858RHC1_9BACT</name>
<dbReference type="GO" id="GO:0005886">
    <property type="term" value="C:plasma membrane"/>
    <property type="evidence" value="ECO:0007669"/>
    <property type="project" value="UniProtKB-SubCell"/>
</dbReference>
<evidence type="ECO:0000259" key="6">
    <source>
        <dbReference type="PROSITE" id="PS51841"/>
    </source>
</evidence>
<evidence type="ECO:0000313" key="7">
    <source>
        <dbReference type="EMBL" id="QJE96105.1"/>
    </source>
</evidence>
<dbReference type="KEGG" id="luo:HHL09_10015"/>
<dbReference type="EMBL" id="CP051774">
    <property type="protein sequence ID" value="QJE96105.1"/>
    <property type="molecule type" value="Genomic_DNA"/>
</dbReference>
<sequence length="1895" mass="195158">MKYSFPLAVVLPGLASLASPYAFAGSLLITEIQSNQAAAGVNDFWELTNVGTSAVVLDGYKWDDDSANPNDAAAVTIPVGTSIAPGESIIFTGVAAESFRTWWNISSTVQVVSVASPGLGGGDAVYLFDASGVEVTHLSYAASGYTKSDGGTSAGGHAGLSAGGTATQSLIWDPTFGTTTPRYTNANGTNFGSFASALNAADIGSPGYSGFDNDGPSFALSVEVIPAAFSESAANPAATATVTRTGSTASSVVVNLSSSDTTEATVPATVTIPENEASATFSVTAVNDSSPDGNQTVNITANAVDATAGLATITVQDDGDVLDTDLRLTEIQSNQSSAAAGTEDYWELTNFGDTAVSLEGYTWHDSGRSYSTAQAWALPAGSSIAPGESVIFTSALPADFRAWWGIPSTVQVFQSPTGPGLGKGDGISFFNNNGFELFFFSYDANKFVKSDGLDSTGDHAGLSAGGSADTQALIYDPSSPKSAPRYTFATGATFGTFQATSGADLGSPGRIDKGVDLSTYVRVGRYPLPEPSNTALPAGTPAHNLLGQEASGVAYNWDTDTLFIVGDGGKSVTQVTKTGVLVDTMTLALGSSPQGTDFYDPEGITYLGGGQFVFSEERNRQLVKFTYAAGTTLTRANTQTVAIGTFNDNEGTEGLCYDPQGGGFVALKEINPIGIFATHVDFAASTATNGSATTANSINLFDPALLGMTDVADVFTLPDQRLLVISQEDGKIVNISRSGSISSTLNITADPGDVLSVAEQQHEGLTMDHNGLIYVVNENGGGNINHPELWVYAPATAPNTAPTEIAVTNAMTSIQENTPTGTPLKVGDVVVSDDGLGANVVTIGGPDAAFFQVTGTSLYIKAGTVLDFEAKTSYSITLSVDDSSVGATPDATTSYTLEVIDLDPETLSYPPVIISEIAPWSSGNSAVAEDWIELTNTTNSAIDITNWRVDDNSNSSAAGGAISGITLIKPGESVIVLLEVNAEEIEAKKTAFIATWFGGVAPADLQIGYADASGLGLGSGGDIVNLYDAAGTPQTNVSFGASPAGPVFASFDNGAGLDAAAVSLLSQEGVYGAFKAPGNPNEIGSPGSTGELIISEVAAWGSGNSPAAADWFELTNLGARTINLVGWKVDDSSASPLGGALPLNGVNEVAPGESVIFMETSTPAATTETFLQTWFGANRPSSLQVGNYSGSSIGLSTGGDQVNIYDPTDRLRASVYFAVSDNTAPFASFDNAAGTDASFISKLSLPGVNGAFVAKTDASEIGSPGRIVNSGPLDFALWVEVNGFVSGGPDTDSDGDGLSDGMEFLLNLNPNNSSDANSALVSVPGSAGLELKARLLTGELDLASVLQISSDLEDWTAAIAGIDYTVSAQAANGLATDYTLTVLGAGPSAPGTSPAFGTPNTTAAAGASLGGVRVVNHGLVGTGRLSGESLDSFGETMGASSGLFITGWGFDGSRFNGTFNVLPDRGFNSGTIFSNYAARLHKLDFTFEPYYGTDPVAQGQIVPTYDSTTKFTYQDGATVKFTTGFNPTGTSSLFGQTVGTVTTANGPGGAQESLLSFDAEAVYLFADGSGYVSDEYGTYIARFDAAKKITGITQLPESARPHNSSGGLNFDSIAAPSNGRRNNQGLEGMSVTPDGTRLFALMQSALVQDTNGSQQQTRDNTRLFVFDIVGEKREAPELIGEYVVKLPRFDSNGDGSALDRTAAQSEIVAVGGSAFLMLPRDGNGLGTGINTGNPPAPTVLKSVRLVDFSGASNILGSYDALGNAISPAGVLDPAIKAAASAEVVNMLAPADLAKFGFNTNNTTPDSNTINEKWEGMSLVPDLSTEAPNDFFLFVANDNDFQASNVMMVDGNGALVSQGDARSNAGNGPVTNDAMFFAYRITLDVGSRFFRLNPEN</sequence>
<feature type="domain" description="LTD" evidence="6">
    <location>
        <begin position="905"/>
        <end position="1041"/>
    </location>
</feature>
<feature type="domain" description="LTD" evidence="6">
    <location>
        <begin position="1079"/>
        <end position="1221"/>
    </location>
</feature>
<dbReference type="Gene3D" id="2.60.40.60">
    <property type="entry name" value="Cadherins"/>
    <property type="match status" value="1"/>
</dbReference>
<accession>A0A858RHC1</accession>
<dbReference type="PROSITE" id="PS50268">
    <property type="entry name" value="CADHERIN_2"/>
    <property type="match status" value="1"/>
</dbReference>
<dbReference type="GO" id="GO:0007156">
    <property type="term" value="P:homophilic cell adhesion via plasma membrane adhesion molecules"/>
    <property type="evidence" value="ECO:0007669"/>
    <property type="project" value="InterPro"/>
</dbReference>
<dbReference type="InterPro" id="IPR009722">
    <property type="entry name" value="YjiK/CarP"/>
</dbReference>
<dbReference type="SUPFAM" id="SSF141072">
    <property type="entry name" value="CalX-like"/>
    <property type="match status" value="1"/>
</dbReference>
<dbReference type="Pfam" id="PF06977">
    <property type="entry name" value="SdiA-regulated"/>
    <property type="match status" value="1"/>
</dbReference>
<feature type="domain" description="LTD" evidence="6">
    <location>
        <begin position="309"/>
        <end position="525"/>
    </location>
</feature>
<evidence type="ECO:0000256" key="3">
    <source>
        <dbReference type="ARBA" id="ARBA00023136"/>
    </source>
</evidence>
<evidence type="ECO:0000313" key="8">
    <source>
        <dbReference type="Proteomes" id="UP000501812"/>
    </source>
</evidence>
<dbReference type="Pfam" id="PF00932">
    <property type="entry name" value="LTD"/>
    <property type="match status" value="3"/>
</dbReference>
<dbReference type="RefSeq" id="WP_169454506.1">
    <property type="nucleotide sequence ID" value="NZ_CP051774.1"/>
</dbReference>
<keyword evidence="8" id="KW-1185">Reference proteome</keyword>
<keyword evidence="3" id="KW-0472">Membrane</keyword>
<feature type="domain" description="LTD" evidence="6">
    <location>
        <begin position="19"/>
        <end position="142"/>
    </location>
</feature>
<keyword evidence="2" id="KW-1003">Cell membrane</keyword>
<dbReference type="InterPro" id="IPR036415">
    <property type="entry name" value="Lamin_tail_dom_sf"/>
</dbReference>
<comment type="subcellular location">
    <subcellularLocation>
        <location evidence="1">Cell membrane</location>
    </subcellularLocation>
</comment>
<proteinExistence type="predicted"/>
<keyword evidence="4" id="KW-0732">Signal</keyword>
<dbReference type="InterPro" id="IPR015919">
    <property type="entry name" value="Cadherin-like_sf"/>
</dbReference>
<dbReference type="SUPFAM" id="SSF49313">
    <property type="entry name" value="Cadherin-like"/>
    <property type="match status" value="1"/>
</dbReference>
<feature type="domain" description="Cadherin" evidence="5">
    <location>
        <begin position="813"/>
        <end position="913"/>
    </location>
</feature>
<evidence type="ECO:0000256" key="4">
    <source>
        <dbReference type="SAM" id="SignalP"/>
    </source>
</evidence>
<dbReference type="Gene3D" id="2.60.40.1260">
    <property type="entry name" value="Lamin Tail domain"/>
    <property type="match status" value="1"/>
</dbReference>
<dbReference type="Pfam" id="PF13449">
    <property type="entry name" value="Phytase-like"/>
    <property type="match status" value="1"/>
</dbReference>
<dbReference type="Gene3D" id="2.60.40.2030">
    <property type="match status" value="1"/>
</dbReference>
<gene>
    <name evidence="7" type="ORF">HHL09_10015</name>
</gene>
<reference evidence="7 8" key="1">
    <citation type="submission" date="2020-04" db="EMBL/GenBank/DDBJ databases">
        <title>Luteolibacter sp. G-1-1-1 isolated from soil.</title>
        <authorList>
            <person name="Dahal R.H."/>
        </authorList>
    </citation>
    <scope>NUCLEOTIDE SEQUENCE [LARGE SCALE GENOMIC DNA]</scope>
    <source>
        <strain evidence="7 8">G-1-1-1</strain>
    </source>
</reference>
<dbReference type="InterPro" id="IPR038081">
    <property type="entry name" value="CalX-like_sf"/>
</dbReference>
<dbReference type="PANTHER" id="PTHR37957:SF1">
    <property type="entry name" value="PHYTASE-LIKE DOMAIN-CONTAINING PROTEIN"/>
    <property type="match status" value="1"/>
</dbReference>
<feature type="chain" id="PRO_5032604888" evidence="4">
    <location>
        <begin position="25"/>
        <end position="1895"/>
    </location>
</feature>
<dbReference type="GO" id="GO:0005509">
    <property type="term" value="F:calcium ion binding"/>
    <property type="evidence" value="ECO:0007669"/>
    <property type="project" value="InterPro"/>
</dbReference>
<dbReference type="InterPro" id="IPR001322">
    <property type="entry name" value="Lamin_tail_dom"/>
</dbReference>
<protein>
    <submittedName>
        <fullName evidence="7">Uncharacterized protein</fullName>
    </submittedName>
</protein>
<dbReference type="PROSITE" id="PS51841">
    <property type="entry name" value="LTD"/>
    <property type="match status" value="4"/>
</dbReference>
<dbReference type="CDD" id="cd11304">
    <property type="entry name" value="Cadherin_repeat"/>
    <property type="match status" value="1"/>
</dbReference>
<evidence type="ECO:0000256" key="2">
    <source>
        <dbReference type="ARBA" id="ARBA00022475"/>
    </source>
</evidence>
<organism evidence="7 8">
    <name type="scientific">Luteolibacter luteus</name>
    <dbReference type="NCBI Taxonomy" id="2728835"/>
    <lineage>
        <taxon>Bacteria</taxon>
        <taxon>Pseudomonadati</taxon>
        <taxon>Verrucomicrobiota</taxon>
        <taxon>Verrucomicrobiia</taxon>
        <taxon>Verrucomicrobiales</taxon>
        <taxon>Verrucomicrobiaceae</taxon>
        <taxon>Luteolibacter</taxon>
    </lineage>
</organism>
<evidence type="ECO:0000256" key="1">
    <source>
        <dbReference type="ARBA" id="ARBA00004236"/>
    </source>
</evidence>
<dbReference type="InterPro" id="IPR002126">
    <property type="entry name" value="Cadherin-like_dom"/>
</dbReference>
<dbReference type="SUPFAM" id="SSF74853">
    <property type="entry name" value="Lamin A/C globular tail domain"/>
    <property type="match status" value="2"/>
</dbReference>